<keyword evidence="2" id="KW-0732">Signal</keyword>
<dbReference type="AlphaFoldDB" id="A0A7X0L087"/>
<keyword evidence="4" id="KW-1185">Reference proteome</keyword>
<protein>
    <recommendedName>
        <fullName evidence="5">Secreted protein</fullName>
    </recommendedName>
</protein>
<evidence type="ECO:0000256" key="1">
    <source>
        <dbReference type="SAM" id="MobiDB-lite"/>
    </source>
</evidence>
<reference evidence="3 4" key="1">
    <citation type="submission" date="2020-08" db="EMBL/GenBank/DDBJ databases">
        <title>Sequencing the genomes of 1000 actinobacteria strains.</title>
        <authorList>
            <person name="Klenk H.-P."/>
        </authorList>
    </citation>
    <scope>NUCLEOTIDE SEQUENCE [LARGE SCALE GENOMIC DNA]</scope>
    <source>
        <strain evidence="3 4">DSM 43675</strain>
    </source>
</reference>
<feature type="chain" id="PRO_5031367226" description="Secreted protein" evidence="2">
    <location>
        <begin position="36"/>
        <end position="267"/>
    </location>
</feature>
<evidence type="ECO:0000313" key="4">
    <source>
        <dbReference type="Proteomes" id="UP000546324"/>
    </source>
</evidence>
<evidence type="ECO:0000256" key="2">
    <source>
        <dbReference type="SAM" id="SignalP"/>
    </source>
</evidence>
<evidence type="ECO:0000313" key="3">
    <source>
        <dbReference type="EMBL" id="MBB6397230.1"/>
    </source>
</evidence>
<organism evidence="3 4">
    <name type="scientific">Actinomadura coerulea</name>
    <dbReference type="NCBI Taxonomy" id="46159"/>
    <lineage>
        <taxon>Bacteria</taxon>
        <taxon>Bacillati</taxon>
        <taxon>Actinomycetota</taxon>
        <taxon>Actinomycetes</taxon>
        <taxon>Streptosporangiales</taxon>
        <taxon>Thermomonosporaceae</taxon>
        <taxon>Actinomadura</taxon>
    </lineage>
</organism>
<proteinExistence type="predicted"/>
<feature type="region of interest" description="Disordered" evidence="1">
    <location>
        <begin position="179"/>
        <end position="201"/>
    </location>
</feature>
<gene>
    <name evidence="3" type="ORF">BKA00_004144</name>
</gene>
<accession>A0A7X0L087</accession>
<sequence>MVKSIRFRRSSSRLALPAVLGAALLSVGLASPASAANPDPIPSSFSFSDCPPLPDGASPDYSQCWVGVVTSGTFKVGNFDQKIEQPIRITWANTFNPSTFETKTVFGGINAPKMLVQPGLFGDPLLSAVYAKVEYAGVFEMPVSSNFEINIGLKVRLINPFLGSNCTVGTNSNPIRVSLTTGTTSPPAPNTPITGEGLSIARPDSTPPVLQAKHVGNSFAVPGAKGCLFGGGVADWLVNQVGGFPSAAGKNTMIQNEYLVSKNYSQL</sequence>
<dbReference type="EMBL" id="JACHMQ010000001">
    <property type="protein sequence ID" value="MBB6397230.1"/>
    <property type="molecule type" value="Genomic_DNA"/>
</dbReference>
<feature type="signal peptide" evidence="2">
    <location>
        <begin position="1"/>
        <end position="35"/>
    </location>
</feature>
<comment type="caution">
    <text evidence="3">The sequence shown here is derived from an EMBL/GenBank/DDBJ whole genome shotgun (WGS) entry which is preliminary data.</text>
</comment>
<dbReference type="Proteomes" id="UP000546324">
    <property type="component" value="Unassembled WGS sequence"/>
</dbReference>
<name>A0A7X0L087_9ACTN</name>
<evidence type="ECO:0008006" key="5">
    <source>
        <dbReference type="Google" id="ProtNLM"/>
    </source>
</evidence>
<dbReference type="RefSeq" id="WP_185027415.1">
    <property type="nucleotide sequence ID" value="NZ_JACHMQ010000001.1"/>
</dbReference>